<evidence type="ECO:0000313" key="3">
    <source>
        <dbReference type="Proteomes" id="UP000182146"/>
    </source>
</evidence>
<dbReference type="STRING" id="392333.SAMN05660860_00305"/>
<protein>
    <submittedName>
        <fullName evidence="2">PilZ domain-containing protein</fullName>
    </submittedName>
</protein>
<organism evidence="2 3">
    <name type="scientific">Geoalkalibacter ferrihydriticus</name>
    <dbReference type="NCBI Taxonomy" id="392333"/>
    <lineage>
        <taxon>Bacteria</taxon>
        <taxon>Pseudomonadati</taxon>
        <taxon>Thermodesulfobacteriota</taxon>
        <taxon>Desulfuromonadia</taxon>
        <taxon>Desulfuromonadales</taxon>
        <taxon>Geoalkalibacteraceae</taxon>
        <taxon>Geoalkalibacter</taxon>
    </lineage>
</organism>
<dbReference type="RefSeq" id="WP_052446497.1">
    <property type="nucleotide sequence ID" value="NZ_FNGU01000001.1"/>
</dbReference>
<proteinExistence type="predicted"/>
<dbReference type="InterPro" id="IPR009875">
    <property type="entry name" value="PilZ_domain"/>
</dbReference>
<dbReference type="Pfam" id="PF07238">
    <property type="entry name" value="PilZ"/>
    <property type="match status" value="1"/>
</dbReference>
<evidence type="ECO:0000313" key="2">
    <source>
        <dbReference type="EMBL" id="SDL31322.1"/>
    </source>
</evidence>
<dbReference type="OrthoDB" id="5396951at2"/>
<dbReference type="InterPro" id="IPR027021">
    <property type="entry name" value="C-di-GMP_BP_PA4608"/>
</dbReference>
<dbReference type="AlphaFoldDB" id="A0A1G9J1Y5"/>
<name>A0A1G9J1Y5_9BACT</name>
<dbReference type="Proteomes" id="UP000182146">
    <property type="component" value="Unassembled WGS sequence"/>
</dbReference>
<feature type="domain" description="PilZ" evidence="1">
    <location>
        <begin position="3"/>
        <end position="98"/>
    </location>
</feature>
<reference evidence="2 3" key="1">
    <citation type="submission" date="2016-10" db="EMBL/GenBank/DDBJ databases">
        <authorList>
            <person name="de Groot N.N."/>
        </authorList>
    </citation>
    <scope>NUCLEOTIDE SEQUENCE [LARGE SCALE GENOMIC DNA]</scope>
    <source>
        <strain evidence="2 3">DSM 17813</strain>
    </source>
</reference>
<evidence type="ECO:0000259" key="1">
    <source>
        <dbReference type="Pfam" id="PF07238"/>
    </source>
</evidence>
<dbReference type="Gene3D" id="2.40.10.220">
    <property type="entry name" value="predicted glycosyltransferase like domains"/>
    <property type="match status" value="1"/>
</dbReference>
<gene>
    <name evidence="2" type="ORF">SAMN05660860_00305</name>
</gene>
<dbReference type="EMBL" id="FNGU01000001">
    <property type="protein sequence ID" value="SDL31322.1"/>
    <property type="molecule type" value="Genomic_DNA"/>
</dbReference>
<dbReference type="GO" id="GO:0035438">
    <property type="term" value="F:cyclic-di-GMP binding"/>
    <property type="evidence" value="ECO:0007669"/>
    <property type="project" value="InterPro"/>
</dbReference>
<sequence>MEEKRRFGRIPFGSSVTLEIEGQEVAAHLLDLSLKGAKVSLPLSKSLNRETPCRFLLRLADHLTLDFRALIVHQEGETLGLKFVEADPESFAHLLRLMELNSGDSDKIEREMQNLGS</sequence>
<dbReference type="PIRSF" id="PIRSF028141">
    <property type="entry name" value="C-di-GMP_BP_PA4608"/>
    <property type="match status" value="1"/>
</dbReference>
<accession>A0A1G9J1Y5</accession>
<dbReference type="SUPFAM" id="SSF141371">
    <property type="entry name" value="PilZ domain-like"/>
    <property type="match status" value="1"/>
</dbReference>